<proteinExistence type="predicted"/>
<dbReference type="AlphaFoldDB" id="A0A1M6K107"/>
<dbReference type="Proteomes" id="UP000184310">
    <property type="component" value="Unassembled WGS sequence"/>
</dbReference>
<protein>
    <submittedName>
        <fullName evidence="1">Uncharacterized protein</fullName>
    </submittedName>
</protein>
<organism evidence="1 2">
    <name type="scientific">Clostridium cavendishii DSM 21758</name>
    <dbReference type="NCBI Taxonomy" id="1121302"/>
    <lineage>
        <taxon>Bacteria</taxon>
        <taxon>Bacillati</taxon>
        <taxon>Bacillota</taxon>
        <taxon>Clostridia</taxon>
        <taxon>Eubacteriales</taxon>
        <taxon>Clostridiaceae</taxon>
        <taxon>Clostridium</taxon>
    </lineage>
</organism>
<gene>
    <name evidence="1" type="ORF">SAMN02745163_02070</name>
</gene>
<dbReference type="InterPro" id="IPR009060">
    <property type="entry name" value="UBA-like_sf"/>
</dbReference>
<sequence>MGSNSQYSKVVEVSKITGYGLMDAFKALKKTEWDIQKAAKYLKEHPPAYLT</sequence>
<dbReference type="SUPFAM" id="SSF46934">
    <property type="entry name" value="UBA-like"/>
    <property type="match status" value="1"/>
</dbReference>
<dbReference type="STRING" id="1121302.SAMN02745163_02070"/>
<evidence type="ECO:0000313" key="2">
    <source>
        <dbReference type="Proteomes" id="UP000184310"/>
    </source>
</evidence>
<evidence type="ECO:0000313" key="1">
    <source>
        <dbReference type="EMBL" id="SHJ52639.1"/>
    </source>
</evidence>
<dbReference type="EMBL" id="FQZB01000009">
    <property type="protein sequence ID" value="SHJ52639.1"/>
    <property type="molecule type" value="Genomic_DNA"/>
</dbReference>
<dbReference type="Gene3D" id="1.10.8.10">
    <property type="entry name" value="DNA helicase RuvA subunit, C-terminal domain"/>
    <property type="match status" value="1"/>
</dbReference>
<keyword evidence="2" id="KW-1185">Reference proteome</keyword>
<dbReference type="RefSeq" id="WP_072986804.1">
    <property type="nucleotide sequence ID" value="NZ_FQZB01000009.1"/>
</dbReference>
<dbReference type="OrthoDB" id="9808348at2"/>
<name>A0A1M6K107_9CLOT</name>
<reference evidence="1 2" key="1">
    <citation type="submission" date="2016-11" db="EMBL/GenBank/DDBJ databases">
        <authorList>
            <person name="Jaros S."/>
            <person name="Januszkiewicz K."/>
            <person name="Wedrychowicz H."/>
        </authorList>
    </citation>
    <scope>NUCLEOTIDE SEQUENCE [LARGE SCALE GENOMIC DNA]</scope>
    <source>
        <strain evidence="1 2">DSM 21758</strain>
    </source>
</reference>
<accession>A0A1M6K107</accession>